<reference evidence="2 3" key="1">
    <citation type="submission" date="2011-02" db="EMBL/GenBank/DDBJ databases">
        <title>The Genome Sequence of Sphaeroforma arctica JP610.</title>
        <authorList>
            <consortium name="The Broad Institute Genome Sequencing Platform"/>
            <person name="Russ C."/>
            <person name="Cuomo C."/>
            <person name="Young S.K."/>
            <person name="Zeng Q."/>
            <person name="Gargeya S."/>
            <person name="Alvarado L."/>
            <person name="Berlin A."/>
            <person name="Chapman S.B."/>
            <person name="Chen Z."/>
            <person name="Freedman E."/>
            <person name="Gellesch M."/>
            <person name="Goldberg J."/>
            <person name="Griggs A."/>
            <person name="Gujja S."/>
            <person name="Heilman E."/>
            <person name="Heiman D."/>
            <person name="Howarth C."/>
            <person name="Mehta T."/>
            <person name="Neiman D."/>
            <person name="Pearson M."/>
            <person name="Roberts A."/>
            <person name="Saif S."/>
            <person name="Shea T."/>
            <person name="Shenoy N."/>
            <person name="Sisk P."/>
            <person name="Stolte C."/>
            <person name="Sykes S."/>
            <person name="White J."/>
            <person name="Yandava C."/>
            <person name="Burger G."/>
            <person name="Gray M.W."/>
            <person name="Holland P.W.H."/>
            <person name="King N."/>
            <person name="Lang F.B.F."/>
            <person name="Roger A.J."/>
            <person name="Ruiz-Trillo I."/>
            <person name="Haas B."/>
            <person name="Nusbaum C."/>
            <person name="Birren B."/>
        </authorList>
    </citation>
    <scope>NUCLEOTIDE SEQUENCE [LARGE SCALE GENOMIC DNA]</scope>
    <source>
        <strain evidence="2 3">JP610</strain>
    </source>
</reference>
<dbReference type="Proteomes" id="UP000054560">
    <property type="component" value="Unassembled WGS sequence"/>
</dbReference>
<dbReference type="EMBL" id="KQ250636">
    <property type="protein sequence ID" value="KNC70627.1"/>
    <property type="molecule type" value="Genomic_DNA"/>
</dbReference>
<accession>A0A0L0F1Q9</accession>
<gene>
    <name evidence="2" type="ORF">SARC_16842</name>
</gene>
<feature type="region of interest" description="Disordered" evidence="1">
    <location>
        <begin position="120"/>
        <end position="278"/>
    </location>
</feature>
<feature type="compositionally biased region" description="Polar residues" evidence="1">
    <location>
        <begin position="252"/>
        <end position="264"/>
    </location>
</feature>
<feature type="compositionally biased region" description="Polar residues" evidence="1">
    <location>
        <begin position="167"/>
        <end position="177"/>
    </location>
</feature>
<dbReference type="RefSeq" id="XP_014144529.1">
    <property type="nucleotide sequence ID" value="XM_014289054.1"/>
</dbReference>
<evidence type="ECO:0000256" key="1">
    <source>
        <dbReference type="SAM" id="MobiDB-lite"/>
    </source>
</evidence>
<proteinExistence type="predicted"/>
<keyword evidence="3" id="KW-1185">Reference proteome</keyword>
<evidence type="ECO:0000313" key="2">
    <source>
        <dbReference type="EMBL" id="KNC70627.1"/>
    </source>
</evidence>
<dbReference type="GeneID" id="25917346"/>
<name>A0A0L0F1Q9_9EUKA</name>
<evidence type="ECO:0000313" key="3">
    <source>
        <dbReference type="Proteomes" id="UP000054560"/>
    </source>
</evidence>
<dbReference type="AlphaFoldDB" id="A0A0L0F1Q9"/>
<feature type="region of interest" description="Disordered" evidence="1">
    <location>
        <begin position="1"/>
        <end position="102"/>
    </location>
</feature>
<feature type="compositionally biased region" description="Polar residues" evidence="1">
    <location>
        <begin position="200"/>
        <end position="226"/>
    </location>
</feature>
<feature type="compositionally biased region" description="Polar residues" evidence="1">
    <location>
        <begin position="1"/>
        <end position="46"/>
    </location>
</feature>
<feature type="compositionally biased region" description="Polar residues" evidence="1">
    <location>
        <begin position="138"/>
        <end position="151"/>
    </location>
</feature>
<sequence length="292" mass="31020">MTGESETQTSSPAHTHNTDQTIAQRQQPNGTTAQEALSTTKRGSNIDSDRTTDTDTDTDTDASGDTKEKMRSNRSHKNSASDNTTADDKAHSSEGKTNAKNSTLLGANHCATAPLTTATATATATSPLLNLERVKGNRANTSNHAYDTQDTPGIATAPPHTDAPAYTAQTNGKQQDNTTKSGTESGTGTGTERREGDGSAQPQSHQPQTQPMHHTNTANAPQNNVHHSADGHSRQSSEQAEAQDTHSHTAHQHNTQQRKTQNGMQHDGPLTKEAVIKREVGIYYAVTNAPSA</sequence>
<organism evidence="2 3">
    <name type="scientific">Sphaeroforma arctica JP610</name>
    <dbReference type="NCBI Taxonomy" id="667725"/>
    <lineage>
        <taxon>Eukaryota</taxon>
        <taxon>Ichthyosporea</taxon>
        <taxon>Ichthyophonida</taxon>
        <taxon>Sphaeroforma</taxon>
    </lineage>
</organism>
<protein>
    <submittedName>
        <fullName evidence="2">Uncharacterized protein</fullName>
    </submittedName>
</protein>